<dbReference type="PANTHER" id="PTHR45128:SF1">
    <property type="entry name" value="S-ADENOSYLMETHIONINE-DEPENDENT METHYLTRANSFERASE RV2258C"/>
    <property type="match status" value="1"/>
</dbReference>
<reference evidence="2" key="1">
    <citation type="journal article" date="2014" name="Int. J. Syst. Evol. Microbiol.">
        <title>Complete genome sequence of Corynebacterium casei LMG S-19264T (=DSM 44701T), isolated from a smear-ripened cheese.</title>
        <authorList>
            <consortium name="US DOE Joint Genome Institute (JGI-PGF)"/>
            <person name="Walter F."/>
            <person name="Albersmeier A."/>
            <person name="Kalinowski J."/>
            <person name="Ruckert C."/>
        </authorList>
    </citation>
    <scope>NUCLEOTIDE SEQUENCE</scope>
    <source>
        <strain evidence="2">NBRC 108769</strain>
    </source>
</reference>
<sequence length="401" mass="45313">MDNLNKQNNPISDAKKMQALYDAAPYSEVLNAGMQQSTPLLINWINAVCDPGQKALSPHSRILVAGCGAGEEVFMLAQLFPNATIVGVDFSPRSIEKAKEKAKDFPFQNVTLEIADLMSVQWTKKFKPFDFIICRGVADYVSDPDQLMKTLTLCLQTNGVLCMMMNTPFHPARIVRKAFADLGIRPDEFTDSEYQRKLLQQVEVLMSSNSNLQGFSNAPKTYLDVDFFPSIAHHDPLETWIDRGRAAELVFAGSMDAPIDLLKVFDDVIPILYKFGKAELSLWFANLSQRPGIQILFRKVQRSEPVFKDLNQLWEWKPILDESLGNLPIMNVDLDLPQNITLRFHGLPDFVINCKAYDIEVLRRCDGHTSLKTIQSMMNANGDLESLRATLFRAYHYALIS</sequence>
<reference evidence="2" key="2">
    <citation type="submission" date="2023-01" db="EMBL/GenBank/DDBJ databases">
        <title>Draft genome sequence of Portibacter lacus strain NBRC 108769.</title>
        <authorList>
            <person name="Sun Q."/>
            <person name="Mori K."/>
        </authorList>
    </citation>
    <scope>NUCLEOTIDE SEQUENCE</scope>
    <source>
        <strain evidence="2">NBRC 108769</strain>
    </source>
</reference>
<dbReference type="AlphaFoldDB" id="A0AA37SSP2"/>
<keyword evidence="3" id="KW-1185">Reference proteome</keyword>
<protein>
    <recommendedName>
        <fullName evidence="1">Methyltransferase domain-containing protein</fullName>
    </recommendedName>
</protein>
<evidence type="ECO:0000259" key="1">
    <source>
        <dbReference type="Pfam" id="PF13847"/>
    </source>
</evidence>
<dbReference type="PANTHER" id="PTHR45128">
    <property type="entry name" value="METHYLTRANSFERASE TYPE 11"/>
    <property type="match status" value="1"/>
</dbReference>
<dbReference type="Proteomes" id="UP001156666">
    <property type="component" value="Unassembled WGS sequence"/>
</dbReference>
<dbReference type="InterPro" id="IPR025714">
    <property type="entry name" value="Methyltranfer_dom"/>
</dbReference>
<dbReference type="Pfam" id="PF13847">
    <property type="entry name" value="Methyltransf_31"/>
    <property type="match status" value="1"/>
</dbReference>
<dbReference type="CDD" id="cd02440">
    <property type="entry name" value="AdoMet_MTases"/>
    <property type="match status" value="1"/>
</dbReference>
<dbReference type="EMBL" id="BSOH01000011">
    <property type="protein sequence ID" value="GLR17300.1"/>
    <property type="molecule type" value="Genomic_DNA"/>
</dbReference>
<evidence type="ECO:0000313" key="3">
    <source>
        <dbReference type="Proteomes" id="UP001156666"/>
    </source>
</evidence>
<name>A0AA37SSP2_9BACT</name>
<organism evidence="2 3">
    <name type="scientific">Portibacter lacus</name>
    <dbReference type="NCBI Taxonomy" id="1099794"/>
    <lineage>
        <taxon>Bacteria</taxon>
        <taxon>Pseudomonadati</taxon>
        <taxon>Bacteroidota</taxon>
        <taxon>Saprospiria</taxon>
        <taxon>Saprospirales</taxon>
        <taxon>Haliscomenobacteraceae</taxon>
        <taxon>Portibacter</taxon>
    </lineage>
</organism>
<feature type="domain" description="Methyltransferase" evidence="1">
    <location>
        <begin position="58"/>
        <end position="163"/>
    </location>
</feature>
<accession>A0AA37SSP2</accession>
<evidence type="ECO:0000313" key="2">
    <source>
        <dbReference type="EMBL" id="GLR17300.1"/>
    </source>
</evidence>
<comment type="caution">
    <text evidence="2">The sequence shown here is derived from an EMBL/GenBank/DDBJ whole genome shotgun (WGS) entry which is preliminary data.</text>
</comment>
<dbReference type="InterPro" id="IPR053173">
    <property type="entry name" value="SAM-binding_MTase"/>
</dbReference>
<dbReference type="InterPro" id="IPR029063">
    <property type="entry name" value="SAM-dependent_MTases_sf"/>
</dbReference>
<dbReference type="SUPFAM" id="SSF53335">
    <property type="entry name" value="S-adenosyl-L-methionine-dependent methyltransferases"/>
    <property type="match status" value="1"/>
</dbReference>
<proteinExistence type="predicted"/>
<dbReference type="Gene3D" id="3.40.50.150">
    <property type="entry name" value="Vaccinia Virus protein VP39"/>
    <property type="match status" value="1"/>
</dbReference>
<gene>
    <name evidence="2" type="ORF">GCM10007940_19150</name>
</gene>